<dbReference type="SMART" id="SM00034">
    <property type="entry name" value="CLECT"/>
    <property type="match status" value="1"/>
</dbReference>
<dbReference type="InterPro" id="IPR001304">
    <property type="entry name" value="C-type_lectin-like"/>
</dbReference>
<dbReference type="Ensembl" id="ENSSPAT00000010050.1">
    <property type="protein sequence ID" value="ENSSPAP00000009874.1"/>
    <property type="gene ID" value="ENSSPAG00000007515.1"/>
</dbReference>
<name>A0A3B4ZUN5_9TELE</name>
<dbReference type="PANTHER" id="PTHR45784:SF8">
    <property type="entry name" value="C-TYPE MANNOSE RECEPTOR 2-RELATED"/>
    <property type="match status" value="1"/>
</dbReference>
<feature type="domain" description="C-type lectin" evidence="1">
    <location>
        <begin position="32"/>
        <end position="136"/>
    </location>
</feature>
<protein>
    <recommendedName>
        <fullName evidence="1">C-type lectin domain-containing protein</fullName>
    </recommendedName>
</protein>
<evidence type="ECO:0000313" key="2">
    <source>
        <dbReference type="Ensembl" id="ENSSPAP00000009874.1"/>
    </source>
</evidence>
<dbReference type="InterPro" id="IPR016187">
    <property type="entry name" value="CTDL_fold"/>
</dbReference>
<dbReference type="AlphaFoldDB" id="A0A3B4ZUN5"/>
<dbReference type="STRING" id="144197.ENSSPAP00000009874"/>
<proteinExistence type="predicted"/>
<dbReference type="InterPro" id="IPR016186">
    <property type="entry name" value="C-type_lectin-like/link_sf"/>
</dbReference>
<dbReference type="PANTHER" id="PTHR45784">
    <property type="entry name" value="C-TYPE LECTIN DOMAIN FAMILY 20 MEMBER A-RELATED"/>
    <property type="match status" value="1"/>
</dbReference>
<organism evidence="2">
    <name type="scientific">Stegastes partitus</name>
    <name type="common">bicolor damselfish</name>
    <dbReference type="NCBI Taxonomy" id="144197"/>
    <lineage>
        <taxon>Eukaryota</taxon>
        <taxon>Metazoa</taxon>
        <taxon>Chordata</taxon>
        <taxon>Craniata</taxon>
        <taxon>Vertebrata</taxon>
        <taxon>Euteleostomi</taxon>
        <taxon>Actinopterygii</taxon>
        <taxon>Neopterygii</taxon>
        <taxon>Teleostei</taxon>
        <taxon>Neoteleostei</taxon>
        <taxon>Acanthomorphata</taxon>
        <taxon>Ovalentaria</taxon>
        <taxon>Pomacentridae</taxon>
        <taxon>Stegastes</taxon>
    </lineage>
</organism>
<dbReference type="SUPFAM" id="SSF56436">
    <property type="entry name" value="C-type lectin-like"/>
    <property type="match status" value="1"/>
</dbReference>
<dbReference type="PROSITE" id="PS50041">
    <property type="entry name" value="C_TYPE_LECTIN_2"/>
    <property type="match status" value="1"/>
</dbReference>
<sequence length="143" mass="16768">MMDQCKMLDLCFYTIIAEWHDSRDFHYDPFFCYNVVVVRQKKTWEEALEHCREHHRDLASVASEAEMALIQRELLKNVTTERVWIGLHFFPGGWLWVDGQPLGYEVWDQGGKPACPQFKRECAALQVTGGTSKLYWCQALRPL</sequence>
<reference evidence="2" key="1">
    <citation type="submission" date="2023-09" db="UniProtKB">
        <authorList>
            <consortium name="Ensembl"/>
        </authorList>
    </citation>
    <scope>IDENTIFICATION</scope>
</reference>
<accession>A0A3B4ZUN5</accession>
<dbReference type="GeneTree" id="ENSGT00940000176837"/>
<dbReference type="Gene3D" id="3.10.100.10">
    <property type="entry name" value="Mannose-Binding Protein A, subunit A"/>
    <property type="match status" value="1"/>
</dbReference>
<dbReference type="Pfam" id="PF00059">
    <property type="entry name" value="Lectin_C"/>
    <property type="match status" value="1"/>
</dbReference>
<evidence type="ECO:0000259" key="1">
    <source>
        <dbReference type="PROSITE" id="PS50041"/>
    </source>
</evidence>